<dbReference type="EMBL" id="JAGUCN010000003">
    <property type="protein sequence ID" value="MBS2210552.1"/>
    <property type="molecule type" value="Genomic_DNA"/>
</dbReference>
<dbReference type="InterPro" id="IPR017850">
    <property type="entry name" value="Alkaline_phosphatase_core_sf"/>
</dbReference>
<protein>
    <submittedName>
        <fullName evidence="1">Alkaline phosphatase family protein</fullName>
    </submittedName>
</protein>
<dbReference type="InterPro" id="IPR002591">
    <property type="entry name" value="Phosphodiest/P_Trfase"/>
</dbReference>
<accession>A0ABS5K6L7</accession>
<reference evidence="1 2" key="1">
    <citation type="journal article" date="2014" name="Int. J. Syst. Evol. Microbiol.">
        <title>Carboxylicivirga gen. nov. in the family Marinilabiliaceae with two novel species, Carboxylicivirga mesophila sp. nov. and Carboxylicivirga taeanensis sp. nov., and reclassification of Cytophaga fermentans as Saccharicrinis fermentans gen. nov., comb. nov.</title>
        <authorList>
            <person name="Yang S.H."/>
            <person name="Seo H.S."/>
            <person name="Woo J.H."/>
            <person name="Oh H.M."/>
            <person name="Jang H."/>
            <person name="Lee J.H."/>
            <person name="Kim S.J."/>
            <person name="Kwon K.K."/>
        </authorList>
    </citation>
    <scope>NUCLEOTIDE SEQUENCE [LARGE SCALE GENOMIC DNA]</scope>
    <source>
        <strain evidence="1 2">JCM 18290</strain>
    </source>
</reference>
<dbReference type="Gene3D" id="3.40.720.10">
    <property type="entry name" value="Alkaline Phosphatase, subunit A"/>
    <property type="match status" value="1"/>
</dbReference>
<keyword evidence="2" id="KW-1185">Reference proteome</keyword>
<dbReference type="PIRSF" id="PIRSF031924">
    <property type="entry name" value="Pi-irrepressible_AP"/>
    <property type="match status" value="1"/>
</dbReference>
<sequence length="537" mass="60069">MIKQGISLLLFILTALTLSFGQRVPSQQPKLVVFILIDQLSTEQIVAFRDQLSDNGFNRLINGGAFFRNATYQSATNYYGAKLATLATGCNPSTHGIVSDWWYDYIRNKEVNALYGDIPNASDRSMSYPSTERLLTSTITDELKWINNGKSRVTAIGINPNYLVWNGGHTPDYLYQIDNNTGDFISINTVDTTQAVPEWVTDFNDMKLLDTYSNREWGPLKNLNQYHQMKYFREEREHASSFLYSLTKQAGDGAYLPVIHSPFGNKLIRDFTVSQIINENYGKGSVTDVIALQFTAKTVHGNPDGGFDAETQDMLLRLDLEIADILKTIDKEVGLENALITLSSVSTPTRPAVENTKGNVPTGIFSGQKAASLANLFLMAKYGQGKWVMTYNDGQIFLNHALIAERKIDLNKVKEEAASFISDMEGVAYAIPISELRFSASDIASLRSLKLNYHPDRSGDIAIKINPGWFEELPNGQKIARNWNGSYHPLIMYGWKINPQNVYQTTPMTHFAPTICSFLQIPFPNGCEGEPLPGLIY</sequence>
<dbReference type="InterPro" id="IPR026263">
    <property type="entry name" value="Alkaline_phosphatase_prok"/>
</dbReference>
<dbReference type="RefSeq" id="WP_212225844.1">
    <property type="nucleotide sequence ID" value="NZ_JAGUCN010000003.1"/>
</dbReference>
<proteinExistence type="predicted"/>
<evidence type="ECO:0000313" key="2">
    <source>
        <dbReference type="Proteomes" id="UP000721861"/>
    </source>
</evidence>
<organism evidence="1 2">
    <name type="scientific">Carboxylicivirga mesophila</name>
    <dbReference type="NCBI Taxonomy" id="1166478"/>
    <lineage>
        <taxon>Bacteria</taxon>
        <taxon>Pseudomonadati</taxon>
        <taxon>Bacteroidota</taxon>
        <taxon>Bacteroidia</taxon>
        <taxon>Marinilabiliales</taxon>
        <taxon>Marinilabiliaceae</taxon>
        <taxon>Carboxylicivirga</taxon>
    </lineage>
</organism>
<dbReference type="SUPFAM" id="SSF53649">
    <property type="entry name" value="Alkaline phosphatase-like"/>
    <property type="match status" value="1"/>
</dbReference>
<dbReference type="Proteomes" id="UP000721861">
    <property type="component" value="Unassembled WGS sequence"/>
</dbReference>
<dbReference type="Gene3D" id="3.30.1360.150">
    <property type="match status" value="1"/>
</dbReference>
<comment type="caution">
    <text evidence="1">The sequence shown here is derived from an EMBL/GenBank/DDBJ whole genome shotgun (WGS) entry which is preliminary data.</text>
</comment>
<dbReference type="Pfam" id="PF01663">
    <property type="entry name" value="Phosphodiest"/>
    <property type="match status" value="1"/>
</dbReference>
<gene>
    <name evidence="1" type="ORF">KEM09_04020</name>
</gene>
<name>A0ABS5K6L7_9BACT</name>
<evidence type="ECO:0000313" key="1">
    <source>
        <dbReference type="EMBL" id="MBS2210552.1"/>
    </source>
</evidence>